<keyword evidence="2" id="KW-1185">Reference proteome</keyword>
<dbReference type="OrthoDB" id="7274329at2"/>
<reference evidence="1 2" key="1">
    <citation type="submission" date="2018-10" db="EMBL/GenBank/DDBJ databases">
        <authorList>
            <person name="Jung H.S."/>
            <person name="Jeon C.O."/>
        </authorList>
    </citation>
    <scope>NUCLEOTIDE SEQUENCE [LARGE SCALE GENOMIC DNA]</scope>
    <source>
        <strain evidence="1 2">MA-7-27</strain>
    </source>
</reference>
<organism evidence="1 2">
    <name type="scientific">Rhodophyticola porphyridii</name>
    <dbReference type="NCBI Taxonomy" id="1852017"/>
    <lineage>
        <taxon>Bacteria</taxon>
        <taxon>Pseudomonadati</taxon>
        <taxon>Pseudomonadota</taxon>
        <taxon>Alphaproteobacteria</taxon>
        <taxon>Rhodobacterales</taxon>
        <taxon>Roseobacteraceae</taxon>
        <taxon>Rhodophyticola</taxon>
    </lineage>
</organism>
<dbReference type="Proteomes" id="UP000281343">
    <property type="component" value="Unassembled WGS sequence"/>
</dbReference>
<comment type="caution">
    <text evidence="1">The sequence shown here is derived from an EMBL/GenBank/DDBJ whole genome shotgun (WGS) entry which is preliminary data.</text>
</comment>
<dbReference type="EMBL" id="RCNT01000007">
    <property type="protein sequence ID" value="RMA41396.1"/>
    <property type="molecule type" value="Genomic_DNA"/>
</dbReference>
<sequence>MRIGMVGAVVLGLSGCAGVQTYYAEGVSLATRDRDIALCERAAVQDFPVERAIRTRPRVFHPGRQICDAEGRCVLEPGHWTGGEIYTVDLNRDARARAVVGCMGGRGYTLISLPSCNLDGPVAASTVMPRLTEETCAISRRGATPYIVNPS</sequence>
<evidence type="ECO:0000313" key="2">
    <source>
        <dbReference type="Proteomes" id="UP000281343"/>
    </source>
</evidence>
<evidence type="ECO:0000313" key="1">
    <source>
        <dbReference type="EMBL" id="RMA41396.1"/>
    </source>
</evidence>
<name>A0A3L9Y5J1_9RHOB</name>
<gene>
    <name evidence="1" type="ORF">D9R08_13810</name>
</gene>
<dbReference type="RefSeq" id="WP_121898656.1">
    <property type="nucleotide sequence ID" value="NZ_RCNT01000007.1"/>
</dbReference>
<proteinExistence type="predicted"/>
<dbReference type="AlphaFoldDB" id="A0A3L9Y5J1"/>
<dbReference type="PROSITE" id="PS51257">
    <property type="entry name" value="PROKAR_LIPOPROTEIN"/>
    <property type="match status" value="1"/>
</dbReference>
<accession>A0A3L9Y5J1</accession>
<protein>
    <recommendedName>
        <fullName evidence="3">Lipoprotein</fullName>
    </recommendedName>
</protein>
<evidence type="ECO:0008006" key="3">
    <source>
        <dbReference type="Google" id="ProtNLM"/>
    </source>
</evidence>